<dbReference type="OrthoDB" id="196426at2"/>
<proteinExistence type="predicted"/>
<dbReference type="InParanoid" id="A0A146GG84"/>
<reference evidence="2" key="1">
    <citation type="journal article" date="2017" name="Genome Announc.">
        <title>Draft Genome Sequence of Terrimicrobium sacchariphilum NM-5T, a Facultative Anaerobic Soil Bacterium of the Class Spartobacteria.</title>
        <authorList>
            <person name="Qiu Y.L."/>
            <person name="Tourlousse D.M."/>
            <person name="Matsuura N."/>
            <person name="Ohashi A."/>
            <person name="Sekiguchi Y."/>
        </authorList>
    </citation>
    <scope>NUCLEOTIDE SEQUENCE [LARGE SCALE GENOMIC DNA]</scope>
    <source>
        <strain evidence="2">NM-5</strain>
    </source>
</reference>
<dbReference type="AlphaFoldDB" id="A0A146GG84"/>
<accession>A0A146GG84</accession>
<dbReference type="RefSeq" id="WP_075081246.1">
    <property type="nucleotide sequence ID" value="NZ_BDCO01000003.1"/>
</dbReference>
<evidence type="ECO:0000313" key="2">
    <source>
        <dbReference type="Proteomes" id="UP000076023"/>
    </source>
</evidence>
<dbReference type="Proteomes" id="UP000076023">
    <property type="component" value="Unassembled WGS sequence"/>
</dbReference>
<gene>
    <name evidence="1" type="ORF">TSACC_3502</name>
</gene>
<sequence length="70" mass="8224">MSVVSASARLIQSTKDLMLEWERTAERWQDAKSREFHEAYLEELPQHVIRATEAIEEIHTLLRKVKADCE</sequence>
<organism evidence="1 2">
    <name type="scientific">Terrimicrobium sacchariphilum</name>
    <dbReference type="NCBI Taxonomy" id="690879"/>
    <lineage>
        <taxon>Bacteria</taxon>
        <taxon>Pseudomonadati</taxon>
        <taxon>Verrucomicrobiota</taxon>
        <taxon>Terrimicrobiia</taxon>
        <taxon>Terrimicrobiales</taxon>
        <taxon>Terrimicrobiaceae</taxon>
        <taxon>Terrimicrobium</taxon>
    </lineage>
</organism>
<name>A0A146GG84_TERSA</name>
<comment type="caution">
    <text evidence="1">The sequence shown here is derived from an EMBL/GenBank/DDBJ whole genome shotgun (WGS) entry which is preliminary data.</text>
</comment>
<dbReference type="EMBL" id="BDCO01000003">
    <property type="protein sequence ID" value="GAT35436.1"/>
    <property type="molecule type" value="Genomic_DNA"/>
</dbReference>
<dbReference type="STRING" id="690879.TSACC_3502"/>
<protein>
    <submittedName>
        <fullName evidence="1">Uncharacterized protein</fullName>
    </submittedName>
</protein>
<keyword evidence="2" id="KW-1185">Reference proteome</keyword>
<evidence type="ECO:0000313" key="1">
    <source>
        <dbReference type="EMBL" id="GAT35436.1"/>
    </source>
</evidence>